<dbReference type="Proteomes" id="UP000254055">
    <property type="component" value="Unassembled WGS sequence"/>
</dbReference>
<protein>
    <submittedName>
        <fullName evidence="1">Uncharacterized protein</fullName>
    </submittedName>
</protein>
<dbReference type="AlphaFoldDB" id="A0A378WSF9"/>
<dbReference type="EMBL" id="UGRS01000002">
    <property type="protein sequence ID" value="SUA43822.1"/>
    <property type="molecule type" value="Genomic_DNA"/>
</dbReference>
<evidence type="ECO:0000313" key="1">
    <source>
        <dbReference type="EMBL" id="SUA43822.1"/>
    </source>
</evidence>
<name>A0A378WSF9_9NEIS</name>
<evidence type="ECO:0000313" key="2">
    <source>
        <dbReference type="Proteomes" id="UP000254055"/>
    </source>
</evidence>
<sequence>MFSDGLFSLAETFAKPHANKQPEHSSSCSGCFCVKSRQATPKVPLKCLIMRHCLPVQAATGTPILLAAFNRFTHIAFRWLCALTLPNPK</sequence>
<proteinExistence type="predicted"/>
<reference evidence="1 2" key="1">
    <citation type="submission" date="2018-06" db="EMBL/GenBank/DDBJ databases">
        <authorList>
            <consortium name="Pathogen Informatics"/>
            <person name="Doyle S."/>
        </authorList>
    </citation>
    <scope>NUCLEOTIDE SEQUENCE [LARGE SCALE GENOMIC DNA]</scope>
    <source>
        <strain evidence="1 2">NCTC12229</strain>
    </source>
</reference>
<organism evidence="1 2">
    <name type="scientific">Neisseria zoodegmatis</name>
    <dbReference type="NCBI Taxonomy" id="326523"/>
    <lineage>
        <taxon>Bacteria</taxon>
        <taxon>Pseudomonadati</taxon>
        <taxon>Pseudomonadota</taxon>
        <taxon>Betaproteobacteria</taxon>
        <taxon>Neisseriales</taxon>
        <taxon>Neisseriaceae</taxon>
        <taxon>Neisseria</taxon>
    </lineage>
</organism>
<gene>
    <name evidence="1" type="ORF">NCTC12229_01298</name>
</gene>
<accession>A0A378WSF9</accession>